<keyword evidence="3" id="KW-0408">Iron</keyword>
<dbReference type="Proteomes" id="UP000636394">
    <property type="component" value="Unassembled WGS sequence"/>
</dbReference>
<dbReference type="InterPro" id="IPR037949">
    <property type="entry name" value="MopB_CT_Acetylene-hydratase"/>
</dbReference>
<dbReference type="InterPro" id="IPR050612">
    <property type="entry name" value="Prok_Mopterin_Oxidored"/>
</dbReference>
<evidence type="ECO:0000256" key="4">
    <source>
        <dbReference type="ARBA" id="ARBA00023014"/>
    </source>
</evidence>
<dbReference type="PANTHER" id="PTHR43742:SF6">
    <property type="entry name" value="OXIDOREDUCTASE YYAE-RELATED"/>
    <property type="match status" value="1"/>
</dbReference>
<feature type="domain" description="Molybdopterin dinucleotide-binding" evidence="6">
    <location>
        <begin position="724"/>
        <end position="839"/>
    </location>
</feature>
<keyword evidence="8" id="KW-1185">Reference proteome</keyword>
<dbReference type="InterPro" id="IPR006657">
    <property type="entry name" value="MoPterin_dinucl-bd_dom"/>
</dbReference>
<protein>
    <submittedName>
        <fullName evidence="7">Molybdopterin-dependent oxidoreductase</fullName>
    </submittedName>
</protein>
<dbReference type="EMBL" id="WPCR01000002">
    <property type="protein sequence ID" value="NHM13601.1"/>
    <property type="molecule type" value="Genomic_DNA"/>
</dbReference>
<sequence length="892" mass="101149">MTKEVELPYDMPNGYIDENNVRWRYATCHFCHLNCSLCVGVDLATDKIVEIRGNHRNGVVLCDRMGEKGINAIKMHYHPKRINHALKRVGKKGEDKWEEIPYEQALDEIAAKLGELRDEYGPETMVVSEGTYRSDHLWARSRFSNLFGNPGNLIDPGQVCWCWNYTVNMAMVGWPVEGPYPVSPQHTKTFVTWGKRSSESYGPQGPLWRGMSKALSPYRPAADQPRLIQIDPVCTTQSLQADTWVNLYPGTDAALALSWIDTIIKEELYDEDFLLNWTNGIFLVRKSDNYMLHEDELFKGGSHENFVAWNAKTGKPEVWNSDVCYWKDADADVERVLRGTFEVTMADGSVVECYTAFDAIAERTSHYPAEKVAPMIGVRVEKILDSARTYATNGPAYISWGLGGGDQAGDNATNCCVAKTILRIITGNIDNPGGEYVGEPGPLPDESGIKTFPVRDCELELAHLVTPERREKLLGNNYRIMGWPGFEAIGKCYEKMYGIPRPQVHQLLGNTQACWKAIEEGDPYPVTAMIAWGSNPLAWAPNTKRVYECLKKLKLLVVMEYWKTPTAALADYILPACDPLERPFSGPGEDANDFSLYGDRASTPVGDRHEDWYVFKGLGCRLGQEEYWPWETYEDACKFRIERTPGLDWDTACQTGTYFPGPTHFYKYAEKLWNGQTRGFATPSRLAEVFPTVMQDLGYDPIPDYVHPYESPERTPELAQKYDLRLTTGGRNSTLYHSENRVPGQGTRSVQPWPPLHIHIEDARARGIRQGEWVWVETTRGRIRMKAQVDQGIKPGVVLAQASWWFPELPAEEPWSQGVFESNANVLTPDTEDGLDPMTGNWWTRGLLCRVYPCIDAEDRSDTYARAGDFENPDNQFVRAYDELGFWDVKKM</sequence>
<dbReference type="Gene3D" id="3.40.228.10">
    <property type="entry name" value="Dimethylsulfoxide Reductase, domain 2"/>
    <property type="match status" value="1"/>
</dbReference>
<evidence type="ECO:0000313" key="7">
    <source>
        <dbReference type="EMBL" id="NHM13601.1"/>
    </source>
</evidence>
<keyword evidence="4" id="KW-0411">Iron-sulfur</keyword>
<dbReference type="InterPro" id="IPR009010">
    <property type="entry name" value="Asp_de-COase-like_dom_sf"/>
</dbReference>
<dbReference type="CDD" id="cd02781">
    <property type="entry name" value="MopB_CT_Acetylene-hydratase"/>
    <property type="match status" value="1"/>
</dbReference>
<gene>
    <name evidence="7" type="ORF">GMI68_02240</name>
</gene>
<keyword evidence="2" id="KW-0479">Metal-binding</keyword>
<dbReference type="Pfam" id="PF00384">
    <property type="entry name" value="Molybdopterin"/>
    <property type="match status" value="1"/>
</dbReference>
<feature type="domain" description="Molybdopterin oxidoreductase" evidence="5">
    <location>
        <begin position="91"/>
        <end position="618"/>
    </location>
</feature>
<dbReference type="InterPro" id="IPR006656">
    <property type="entry name" value="Mopterin_OxRdtase"/>
</dbReference>
<organism evidence="7 8">
    <name type="scientific">Xiamenia xianingshaonis</name>
    <dbReference type="NCBI Taxonomy" id="2682776"/>
    <lineage>
        <taxon>Bacteria</taxon>
        <taxon>Bacillati</taxon>
        <taxon>Actinomycetota</taxon>
        <taxon>Coriobacteriia</taxon>
        <taxon>Eggerthellales</taxon>
        <taxon>Eggerthellaceae</taxon>
        <taxon>Xiamenia</taxon>
    </lineage>
</organism>
<evidence type="ECO:0000259" key="6">
    <source>
        <dbReference type="Pfam" id="PF01568"/>
    </source>
</evidence>
<comment type="similarity">
    <text evidence="1">Belongs to the prokaryotic molybdopterin-containing oxidoreductase family.</text>
</comment>
<dbReference type="Gene3D" id="2.20.25.90">
    <property type="entry name" value="ADC-like domains"/>
    <property type="match status" value="1"/>
</dbReference>
<evidence type="ECO:0000256" key="3">
    <source>
        <dbReference type="ARBA" id="ARBA00023004"/>
    </source>
</evidence>
<dbReference type="Gene3D" id="2.40.40.20">
    <property type="match status" value="1"/>
</dbReference>
<proteinExistence type="inferred from homology"/>
<evidence type="ECO:0000259" key="5">
    <source>
        <dbReference type="Pfam" id="PF00384"/>
    </source>
</evidence>
<accession>A0ABX0IL47</accession>
<name>A0ABX0IL47_9ACTN</name>
<comment type="caution">
    <text evidence="7">The sequence shown here is derived from an EMBL/GenBank/DDBJ whole genome shotgun (WGS) entry which is preliminary data.</text>
</comment>
<dbReference type="Pfam" id="PF01568">
    <property type="entry name" value="Molydop_binding"/>
    <property type="match status" value="1"/>
</dbReference>
<reference evidence="7 8" key="1">
    <citation type="submission" date="2019-11" db="EMBL/GenBank/DDBJ databases">
        <title>Eggerthellaceae novel genus isolated from the rectal contents of marmort.</title>
        <authorList>
            <person name="Zhang G."/>
        </authorList>
    </citation>
    <scope>NUCLEOTIDE SEQUENCE [LARGE SCALE GENOMIC DNA]</scope>
    <source>
        <strain evidence="8">zg-886</strain>
    </source>
</reference>
<dbReference type="SUPFAM" id="SSF50692">
    <property type="entry name" value="ADC-like"/>
    <property type="match status" value="1"/>
</dbReference>
<dbReference type="SUPFAM" id="SSF53706">
    <property type="entry name" value="Formate dehydrogenase/DMSO reductase, domains 1-3"/>
    <property type="match status" value="1"/>
</dbReference>
<dbReference type="PANTHER" id="PTHR43742">
    <property type="entry name" value="TRIMETHYLAMINE-N-OXIDE REDUCTASE"/>
    <property type="match status" value="1"/>
</dbReference>
<evidence type="ECO:0000256" key="1">
    <source>
        <dbReference type="ARBA" id="ARBA00010312"/>
    </source>
</evidence>
<evidence type="ECO:0000256" key="2">
    <source>
        <dbReference type="ARBA" id="ARBA00022723"/>
    </source>
</evidence>
<evidence type="ECO:0000313" key="8">
    <source>
        <dbReference type="Proteomes" id="UP000636394"/>
    </source>
</evidence>
<dbReference type="Gene3D" id="3.40.50.740">
    <property type="match status" value="2"/>
</dbReference>
<dbReference type="RefSeq" id="WP_166338553.1">
    <property type="nucleotide sequence ID" value="NZ_WPCR01000002.1"/>
</dbReference>